<accession>A0A1H6TR84</accession>
<organism evidence="1 2">
    <name type="scientific">Paraburkholderia diazotrophica</name>
    <dbReference type="NCBI Taxonomy" id="667676"/>
    <lineage>
        <taxon>Bacteria</taxon>
        <taxon>Pseudomonadati</taxon>
        <taxon>Pseudomonadota</taxon>
        <taxon>Betaproteobacteria</taxon>
        <taxon>Burkholderiales</taxon>
        <taxon>Burkholderiaceae</taxon>
        <taxon>Paraburkholderia</taxon>
    </lineage>
</organism>
<name>A0A1H6TR84_9BURK</name>
<evidence type="ECO:0000313" key="2">
    <source>
        <dbReference type="Proteomes" id="UP000198866"/>
    </source>
</evidence>
<gene>
    <name evidence="1" type="ORF">SAMN05192539_1004202</name>
</gene>
<keyword evidence="2" id="KW-1185">Reference proteome</keyword>
<dbReference type="RefSeq" id="WP_245763140.1">
    <property type="nucleotide sequence ID" value="NZ_FNYE01000004.1"/>
</dbReference>
<dbReference type="EMBL" id="FNYE01000004">
    <property type="protein sequence ID" value="SEI81776.1"/>
    <property type="molecule type" value="Genomic_DNA"/>
</dbReference>
<protein>
    <submittedName>
        <fullName evidence="1">Uncharacterized protein</fullName>
    </submittedName>
</protein>
<reference evidence="2" key="1">
    <citation type="submission" date="2016-10" db="EMBL/GenBank/DDBJ databases">
        <authorList>
            <person name="Varghese N."/>
            <person name="Submissions S."/>
        </authorList>
    </citation>
    <scope>NUCLEOTIDE SEQUENCE [LARGE SCALE GENOMIC DNA]</scope>
    <source>
        <strain evidence="2">LMG 26031</strain>
    </source>
</reference>
<proteinExistence type="predicted"/>
<evidence type="ECO:0000313" key="1">
    <source>
        <dbReference type="EMBL" id="SEI81776.1"/>
    </source>
</evidence>
<dbReference type="Proteomes" id="UP000198866">
    <property type="component" value="Unassembled WGS sequence"/>
</dbReference>
<dbReference type="AlphaFoldDB" id="A0A1H6TR84"/>
<sequence length="143" mass="16117">MAKTTDDAEIHTDIRHQTDEQAFDRFMQRMDSLTDGLPKPTDDAAGMQLVIARLDRIITALEKPRLTPEQTLWSSEQIANWLGASKQTIEARVVTRPGFPTALRAVDSKQAQRRWFASDVMEWARTTAGTLPASRPGRRRKAA</sequence>